<name>A0ABW3UKS8_9BACL</name>
<dbReference type="EMBL" id="JBHTLU010000014">
    <property type="protein sequence ID" value="MFD1220907.1"/>
    <property type="molecule type" value="Genomic_DNA"/>
</dbReference>
<accession>A0ABW3UKS8</accession>
<gene>
    <name evidence="1" type="ORF">ACFQ4B_12350</name>
</gene>
<dbReference type="RefSeq" id="WP_079914703.1">
    <property type="nucleotide sequence ID" value="NZ_BAABJG010000029.1"/>
</dbReference>
<proteinExistence type="predicted"/>
<protein>
    <submittedName>
        <fullName evidence="1">Uncharacterized protein</fullName>
    </submittedName>
</protein>
<evidence type="ECO:0000313" key="2">
    <source>
        <dbReference type="Proteomes" id="UP001597180"/>
    </source>
</evidence>
<reference evidence="2" key="1">
    <citation type="journal article" date="2019" name="Int. J. Syst. Evol. Microbiol.">
        <title>The Global Catalogue of Microorganisms (GCM) 10K type strain sequencing project: providing services to taxonomists for standard genome sequencing and annotation.</title>
        <authorList>
            <consortium name="The Broad Institute Genomics Platform"/>
            <consortium name="The Broad Institute Genome Sequencing Center for Infectious Disease"/>
            <person name="Wu L."/>
            <person name="Ma J."/>
        </authorList>
    </citation>
    <scope>NUCLEOTIDE SEQUENCE [LARGE SCALE GENOMIC DNA]</scope>
    <source>
        <strain evidence="2">CCUG 53270</strain>
    </source>
</reference>
<dbReference type="Proteomes" id="UP001597180">
    <property type="component" value="Unassembled WGS sequence"/>
</dbReference>
<sequence length="132" mass="15854">MTKIRVYYEEHQGLDGVCLVPMKLIVRFPRGKMLWDKPAVYIPLDVPFRRHYSEDFLEDLMSIAIGIDDMMMSFDKPKHIGISLTRVMERMEKMKERDMLVFQYEDIEQFIIQIDDIEQVLQMQVRPFYVLS</sequence>
<evidence type="ECO:0000313" key="1">
    <source>
        <dbReference type="EMBL" id="MFD1220907.1"/>
    </source>
</evidence>
<comment type="caution">
    <text evidence="1">The sequence shown here is derived from an EMBL/GenBank/DDBJ whole genome shotgun (WGS) entry which is preliminary data.</text>
</comment>
<keyword evidence="2" id="KW-1185">Reference proteome</keyword>
<organism evidence="1 2">
    <name type="scientific">Paenibacillus vulneris</name>
    <dbReference type="NCBI Taxonomy" id="1133364"/>
    <lineage>
        <taxon>Bacteria</taxon>
        <taxon>Bacillati</taxon>
        <taxon>Bacillota</taxon>
        <taxon>Bacilli</taxon>
        <taxon>Bacillales</taxon>
        <taxon>Paenibacillaceae</taxon>
        <taxon>Paenibacillus</taxon>
    </lineage>
</organism>